<comment type="caution">
    <text evidence="2">The sequence shown here is derived from an EMBL/GenBank/DDBJ whole genome shotgun (WGS) entry which is preliminary data.</text>
</comment>
<dbReference type="Gene3D" id="2.60.40.1120">
    <property type="entry name" value="Carboxypeptidase-like, regulatory domain"/>
    <property type="match status" value="1"/>
</dbReference>
<feature type="signal peptide" evidence="1">
    <location>
        <begin position="1"/>
        <end position="27"/>
    </location>
</feature>
<reference evidence="2" key="1">
    <citation type="journal article" date="2021" name="ISME J.">
        <title>Fine-scale metabolic discontinuity in a stratified prokaryote microbiome of a Red Sea deep halocline.</title>
        <authorList>
            <person name="Michoud G."/>
            <person name="Ngugi D.K."/>
            <person name="Barozzi A."/>
            <person name="Merlino G."/>
            <person name="Calleja M.L."/>
            <person name="Delgado-Huertas A."/>
            <person name="Moran X.A.G."/>
            <person name="Daffonchio D."/>
        </authorList>
    </citation>
    <scope>NUCLEOTIDE SEQUENCE</scope>
    <source>
        <strain evidence="2">SuakinDeep_MAG55_1</strain>
    </source>
</reference>
<feature type="chain" id="PRO_5037856620" evidence="1">
    <location>
        <begin position="28"/>
        <end position="123"/>
    </location>
</feature>
<accession>A0A941W1P6</accession>
<dbReference type="Proteomes" id="UP000722750">
    <property type="component" value="Unassembled WGS sequence"/>
</dbReference>
<dbReference type="AlphaFoldDB" id="A0A941W1P6"/>
<evidence type="ECO:0000256" key="1">
    <source>
        <dbReference type="SAM" id="SignalP"/>
    </source>
</evidence>
<gene>
    <name evidence="2" type="ORF">MAG551_01042</name>
</gene>
<proteinExistence type="predicted"/>
<sequence>MFNKLKFAFVSLMAAGLLFCISNASYAYDRGGEWPPTEGGTVFVYVTAMGSPIADAEVSVGDASGTTGPQGNTTLWVENGFHTASVEDHHGNTGSREVRVSPGEIIQVTFELGAAGRPATGSH</sequence>
<dbReference type="EMBL" id="JAANXD010000043">
    <property type="protein sequence ID" value="MBS1257989.1"/>
    <property type="molecule type" value="Genomic_DNA"/>
</dbReference>
<name>A0A941W1P6_9BACT</name>
<evidence type="ECO:0000313" key="3">
    <source>
        <dbReference type="Proteomes" id="UP000722750"/>
    </source>
</evidence>
<organism evidence="2 3">
    <name type="scientific">Candidatus Scalindua arabica</name>
    <dbReference type="NCBI Taxonomy" id="1127984"/>
    <lineage>
        <taxon>Bacteria</taxon>
        <taxon>Pseudomonadati</taxon>
        <taxon>Planctomycetota</taxon>
        <taxon>Candidatus Brocadiia</taxon>
        <taxon>Candidatus Brocadiales</taxon>
        <taxon>Candidatus Scalinduaceae</taxon>
        <taxon>Candidatus Scalindua</taxon>
    </lineage>
</organism>
<evidence type="ECO:0000313" key="2">
    <source>
        <dbReference type="EMBL" id="MBS1257989.1"/>
    </source>
</evidence>
<keyword evidence="1" id="KW-0732">Signal</keyword>
<protein>
    <submittedName>
        <fullName evidence="2">Uncharacterized protein</fullName>
    </submittedName>
</protein>